<evidence type="ECO:0000256" key="7">
    <source>
        <dbReference type="ARBA" id="ARBA00023077"/>
    </source>
</evidence>
<dbReference type="EMBL" id="JACPRF010000099">
    <property type="protein sequence ID" value="MBI2875880.1"/>
    <property type="molecule type" value="Genomic_DNA"/>
</dbReference>
<comment type="subcellular location">
    <subcellularLocation>
        <location evidence="1 10">Cell outer membrane</location>
        <topology evidence="1 10">Multi-pass membrane protein</topology>
    </subcellularLocation>
</comment>
<dbReference type="InterPro" id="IPR012910">
    <property type="entry name" value="Plug_dom"/>
</dbReference>
<evidence type="ECO:0000256" key="5">
    <source>
        <dbReference type="ARBA" id="ARBA00022729"/>
    </source>
</evidence>
<accession>A0A932FUR2</accession>
<protein>
    <submittedName>
        <fullName evidence="15">TonB-dependent receptor</fullName>
    </submittedName>
</protein>
<dbReference type="Proteomes" id="UP000769766">
    <property type="component" value="Unassembled WGS sequence"/>
</dbReference>
<evidence type="ECO:0000259" key="14">
    <source>
        <dbReference type="Pfam" id="PF07715"/>
    </source>
</evidence>
<dbReference type="Gene3D" id="2.170.130.10">
    <property type="entry name" value="TonB-dependent receptor, plug domain"/>
    <property type="match status" value="1"/>
</dbReference>
<gene>
    <name evidence="15" type="ORF">HYY20_03255</name>
</gene>
<evidence type="ECO:0000259" key="13">
    <source>
        <dbReference type="Pfam" id="PF00593"/>
    </source>
</evidence>
<dbReference type="InterPro" id="IPR000531">
    <property type="entry name" value="Beta-barrel_TonB"/>
</dbReference>
<organism evidence="15 16">
    <name type="scientific">Tectimicrobiota bacterium</name>
    <dbReference type="NCBI Taxonomy" id="2528274"/>
    <lineage>
        <taxon>Bacteria</taxon>
        <taxon>Pseudomonadati</taxon>
        <taxon>Nitrospinota/Tectimicrobiota group</taxon>
        <taxon>Candidatus Tectimicrobiota</taxon>
    </lineage>
</organism>
<dbReference type="InterPro" id="IPR039426">
    <property type="entry name" value="TonB-dep_rcpt-like"/>
</dbReference>
<evidence type="ECO:0000256" key="9">
    <source>
        <dbReference type="ARBA" id="ARBA00023237"/>
    </source>
</evidence>
<dbReference type="CDD" id="cd01347">
    <property type="entry name" value="ligand_gated_channel"/>
    <property type="match status" value="1"/>
</dbReference>
<evidence type="ECO:0000313" key="15">
    <source>
        <dbReference type="EMBL" id="MBI2875880.1"/>
    </source>
</evidence>
<dbReference type="GO" id="GO:0009279">
    <property type="term" value="C:cell outer membrane"/>
    <property type="evidence" value="ECO:0007669"/>
    <property type="project" value="UniProtKB-SubCell"/>
</dbReference>
<keyword evidence="5" id="KW-0732">Signal</keyword>
<keyword evidence="6" id="KW-0406">Ion transport</keyword>
<dbReference type="SUPFAM" id="SSF56935">
    <property type="entry name" value="Porins"/>
    <property type="match status" value="1"/>
</dbReference>
<comment type="similarity">
    <text evidence="10 11">Belongs to the TonB-dependent receptor family.</text>
</comment>
<feature type="domain" description="TonB-dependent receptor-like beta-barrel" evidence="13">
    <location>
        <begin position="309"/>
        <end position="675"/>
    </location>
</feature>
<evidence type="ECO:0000256" key="12">
    <source>
        <dbReference type="SAM" id="Phobius"/>
    </source>
</evidence>
<evidence type="ECO:0000256" key="10">
    <source>
        <dbReference type="PROSITE-ProRule" id="PRU01360"/>
    </source>
</evidence>
<feature type="transmembrane region" description="Helical" evidence="12">
    <location>
        <begin position="21"/>
        <end position="42"/>
    </location>
</feature>
<evidence type="ECO:0000256" key="4">
    <source>
        <dbReference type="ARBA" id="ARBA00022692"/>
    </source>
</evidence>
<evidence type="ECO:0000256" key="2">
    <source>
        <dbReference type="ARBA" id="ARBA00022448"/>
    </source>
</evidence>
<keyword evidence="2 10" id="KW-0813">Transport</keyword>
<dbReference type="InterPro" id="IPR037066">
    <property type="entry name" value="Plug_dom_sf"/>
</dbReference>
<sequence>MKRRRHRRHIAESSQLKAVKCLSRWAHGGLLAGFILVGLSWWSMACSEETGPPPMEPGPFPQNPVVVTATRLEQPLDQLTSSVTVITQEEIERQQAVTVEELLRRVPGVLIQSQGSLGEEVNLRIRGAAFNQVLVLLDGQKVNSPLTGEFDLGDLQVENIERIEVIRGGLSALYGSEAMGGVVNILTRTAAQEGHHLSLSSEGGSQRAFIGRAMARGRIGERDRGSKTSGSPADLWPLPGLKSLGYAFSFSRTTTNGQFSSRDGFESQAFSGLGELDLSSGARLRWTTRYIGSRKELAIAPAIVLRPGVPPQLGLVFDDDRDLERSTFLNTLWYQQALSPWWSGEIQGSWVEGRVRDANPPDRKGGIIPLVDFLNVGTRRLTLGTQHSFTLGELDTLTVGIEAGRERISLHEWGTLSAGGAGPRRPLRINQDRHSWALYGQNQLFWGESWILNLGLRWDESSQYGGYLTPRASLAYLLTSTATQLIAGLGQGFRAPSFAELYAPGFGHRGLDPEESRTFEVGLRQPLWNKLHLEATYFATRLSSLIAPDFTTRRFENRGKGSIEGIEMRLGVRPWPSLTLAWNYTWIETRDHQLHQELPRRPRHSLDFNLRYAPGSRWAILLDVETYNRQRSFFPGLLVTNGRPLGQWTSGYTRLRLVTTYDLKDTRLFCRIDNLLDRDFSETGGMPGPGINFWLGIRTGWGRK</sequence>
<keyword evidence="3 10" id="KW-1134">Transmembrane beta strand</keyword>
<keyword evidence="7 11" id="KW-0798">TonB box</keyword>
<proteinExistence type="inferred from homology"/>
<dbReference type="Pfam" id="PF07715">
    <property type="entry name" value="Plug"/>
    <property type="match status" value="1"/>
</dbReference>
<evidence type="ECO:0000313" key="16">
    <source>
        <dbReference type="Proteomes" id="UP000769766"/>
    </source>
</evidence>
<evidence type="ECO:0000256" key="11">
    <source>
        <dbReference type="RuleBase" id="RU003357"/>
    </source>
</evidence>
<keyword evidence="4 10" id="KW-0812">Transmembrane</keyword>
<feature type="domain" description="TonB-dependent receptor plug" evidence="14">
    <location>
        <begin position="77"/>
        <end position="182"/>
    </location>
</feature>
<reference evidence="15" key="1">
    <citation type="submission" date="2020-07" db="EMBL/GenBank/DDBJ databases">
        <title>Huge and variable diversity of episymbiotic CPR bacteria and DPANN archaea in groundwater ecosystems.</title>
        <authorList>
            <person name="He C.Y."/>
            <person name="Keren R."/>
            <person name="Whittaker M."/>
            <person name="Farag I.F."/>
            <person name="Doudna J."/>
            <person name="Cate J.H.D."/>
            <person name="Banfield J.F."/>
        </authorList>
    </citation>
    <scope>NUCLEOTIDE SEQUENCE</scope>
    <source>
        <strain evidence="15">NC_groundwater_672_Ag_B-0.1um_62_36</strain>
    </source>
</reference>
<comment type="caution">
    <text evidence="15">The sequence shown here is derived from an EMBL/GenBank/DDBJ whole genome shotgun (WGS) entry which is preliminary data.</text>
</comment>
<keyword evidence="15" id="KW-0675">Receptor</keyword>
<keyword evidence="12" id="KW-1133">Transmembrane helix</keyword>
<name>A0A932FUR2_UNCTE</name>
<keyword evidence="8 10" id="KW-0472">Membrane</keyword>
<dbReference type="GO" id="GO:0015889">
    <property type="term" value="P:cobalamin transport"/>
    <property type="evidence" value="ECO:0007669"/>
    <property type="project" value="TreeGrafter"/>
</dbReference>
<evidence type="ECO:0000256" key="1">
    <source>
        <dbReference type="ARBA" id="ARBA00004571"/>
    </source>
</evidence>
<evidence type="ECO:0000256" key="6">
    <source>
        <dbReference type="ARBA" id="ARBA00023065"/>
    </source>
</evidence>
<dbReference type="InterPro" id="IPR036942">
    <property type="entry name" value="Beta-barrel_TonB_sf"/>
</dbReference>
<keyword evidence="9 10" id="KW-0998">Cell outer membrane</keyword>
<dbReference type="AlphaFoldDB" id="A0A932FUR2"/>
<dbReference type="Gene3D" id="2.40.170.20">
    <property type="entry name" value="TonB-dependent receptor, beta-barrel domain"/>
    <property type="match status" value="1"/>
</dbReference>
<dbReference type="PANTHER" id="PTHR30069:SF53">
    <property type="entry name" value="COLICIN I RECEPTOR-RELATED"/>
    <property type="match status" value="1"/>
</dbReference>
<dbReference type="Pfam" id="PF00593">
    <property type="entry name" value="TonB_dep_Rec_b-barrel"/>
    <property type="match status" value="1"/>
</dbReference>
<evidence type="ECO:0000256" key="3">
    <source>
        <dbReference type="ARBA" id="ARBA00022452"/>
    </source>
</evidence>
<dbReference type="GO" id="GO:0006811">
    <property type="term" value="P:monoatomic ion transport"/>
    <property type="evidence" value="ECO:0007669"/>
    <property type="project" value="UniProtKB-KW"/>
</dbReference>
<dbReference type="PROSITE" id="PS52016">
    <property type="entry name" value="TONB_DEPENDENT_REC_3"/>
    <property type="match status" value="1"/>
</dbReference>
<dbReference type="PANTHER" id="PTHR30069">
    <property type="entry name" value="TONB-DEPENDENT OUTER MEMBRANE RECEPTOR"/>
    <property type="match status" value="1"/>
</dbReference>
<evidence type="ECO:0000256" key="8">
    <source>
        <dbReference type="ARBA" id="ARBA00023136"/>
    </source>
</evidence>